<dbReference type="Proteomes" id="UP001194580">
    <property type="component" value="Unassembled WGS sequence"/>
</dbReference>
<accession>A0AAD4DD06</accession>
<reference evidence="2" key="1">
    <citation type="journal article" date="2020" name="Fungal Divers.">
        <title>Resolving the Mortierellaceae phylogeny through synthesis of multi-gene phylogenetics and phylogenomics.</title>
        <authorList>
            <person name="Vandepol N."/>
            <person name="Liber J."/>
            <person name="Desiro A."/>
            <person name="Na H."/>
            <person name="Kennedy M."/>
            <person name="Barry K."/>
            <person name="Grigoriev I.V."/>
            <person name="Miller A.N."/>
            <person name="O'Donnell K."/>
            <person name="Stajich J.E."/>
            <person name="Bonito G."/>
        </authorList>
    </citation>
    <scope>NUCLEOTIDE SEQUENCE</scope>
    <source>
        <strain evidence="2">NRRL 28262</strain>
    </source>
</reference>
<feature type="compositionally biased region" description="Basic residues" evidence="1">
    <location>
        <begin position="58"/>
        <end position="69"/>
    </location>
</feature>
<feature type="region of interest" description="Disordered" evidence="1">
    <location>
        <begin position="50"/>
        <end position="69"/>
    </location>
</feature>
<protein>
    <submittedName>
        <fullName evidence="2">Uncharacterized protein</fullName>
    </submittedName>
</protein>
<proteinExistence type="predicted"/>
<comment type="caution">
    <text evidence="2">The sequence shown here is derived from an EMBL/GenBank/DDBJ whole genome shotgun (WGS) entry which is preliminary data.</text>
</comment>
<evidence type="ECO:0000313" key="2">
    <source>
        <dbReference type="EMBL" id="KAG0273501.1"/>
    </source>
</evidence>
<organism evidence="2 3">
    <name type="scientific">Linnemannia exigua</name>
    <dbReference type="NCBI Taxonomy" id="604196"/>
    <lineage>
        <taxon>Eukaryota</taxon>
        <taxon>Fungi</taxon>
        <taxon>Fungi incertae sedis</taxon>
        <taxon>Mucoromycota</taxon>
        <taxon>Mortierellomycotina</taxon>
        <taxon>Mortierellomycetes</taxon>
        <taxon>Mortierellales</taxon>
        <taxon>Mortierellaceae</taxon>
        <taxon>Linnemannia</taxon>
    </lineage>
</organism>
<feature type="non-terminal residue" evidence="2">
    <location>
        <position position="1"/>
    </location>
</feature>
<evidence type="ECO:0000313" key="3">
    <source>
        <dbReference type="Proteomes" id="UP001194580"/>
    </source>
</evidence>
<name>A0AAD4DD06_9FUNG</name>
<keyword evidence="3" id="KW-1185">Reference proteome</keyword>
<dbReference type="AlphaFoldDB" id="A0AAD4DD06"/>
<evidence type="ECO:0000256" key="1">
    <source>
        <dbReference type="SAM" id="MobiDB-lite"/>
    </source>
</evidence>
<gene>
    <name evidence="2" type="ORF">BGZ95_010691</name>
</gene>
<sequence length="69" mass="6907">GPQGLNLEGGGIGGTGSARIAGREPIAPVAAPVREIPVVEEVVDIAAIAKAKSSSNSSKKKKGKSKGKW</sequence>
<dbReference type="EMBL" id="JAAAIL010000736">
    <property type="protein sequence ID" value="KAG0273501.1"/>
    <property type="molecule type" value="Genomic_DNA"/>
</dbReference>